<evidence type="ECO:0000256" key="2">
    <source>
        <dbReference type="ARBA" id="ARBA00023242"/>
    </source>
</evidence>
<dbReference type="AlphaFoldDB" id="A0A7H8QP70"/>
<feature type="compositionally biased region" description="Acidic residues" evidence="4">
    <location>
        <begin position="489"/>
        <end position="505"/>
    </location>
</feature>
<evidence type="ECO:0000256" key="4">
    <source>
        <dbReference type="SAM" id="MobiDB-lite"/>
    </source>
</evidence>
<accession>A0A7H8QP70</accession>
<feature type="compositionally biased region" description="Basic residues" evidence="4">
    <location>
        <begin position="820"/>
        <end position="835"/>
    </location>
</feature>
<comment type="similarity">
    <text evidence="3">Belongs to the UTP5 family.</text>
</comment>
<feature type="region of interest" description="Disordered" evidence="4">
    <location>
        <begin position="87"/>
        <end position="111"/>
    </location>
</feature>
<dbReference type="KEGG" id="trg:TRUGW13939_02756"/>
<keyword evidence="2" id="KW-0539">Nucleus</keyword>
<keyword evidence="7" id="KW-1185">Reference proteome</keyword>
<dbReference type="EMBL" id="CP055899">
    <property type="protein sequence ID" value="QKX55659.1"/>
    <property type="molecule type" value="Genomic_DNA"/>
</dbReference>
<proteinExistence type="inferred from homology"/>
<feature type="compositionally biased region" description="Polar residues" evidence="4">
    <location>
        <begin position="471"/>
        <end position="482"/>
    </location>
</feature>
<feature type="domain" description="Small-subunit processome Utp12" evidence="5">
    <location>
        <begin position="565"/>
        <end position="668"/>
    </location>
</feature>
<gene>
    <name evidence="6" type="ORF">TRUGW13939_02756</name>
</gene>
<feature type="compositionally biased region" description="Acidic residues" evidence="4">
    <location>
        <begin position="439"/>
        <end position="463"/>
    </location>
</feature>
<evidence type="ECO:0000256" key="3">
    <source>
        <dbReference type="ARBA" id="ARBA00038335"/>
    </source>
</evidence>
<dbReference type="GO" id="GO:0032040">
    <property type="term" value="C:small-subunit processome"/>
    <property type="evidence" value="ECO:0007669"/>
    <property type="project" value="UniProtKB-ARBA"/>
</dbReference>
<dbReference type="OrthoDB" id="30195at2759"/>
<evidence type="ECO:0000313" key="6">
    <source>
        <dbReference type="EMBL" id="QKX55659.1"/>
    </source>
</evidence>
<feature type="region of interest" description="Disordered" evidence="4">
    <location>
        <begin position="696"/>
        <end position="835"/>
    </location>
</feature>
<comment type="subcellular location">
    <subcellularLocation>
        <location evidence="1">Nucleus</location>
    </subcellularLocation>
</comment>
<dbReference type="InterPro" id="IPR015943">
    <property type="entry name" value="WD40/YVTN_repeat-like_dom_sf"/>
</dbReference>
<dbReference type="InterPro" id="IPR036322">
    <property type="entry name" value="WD40_repeat_dom_sf"/>
</dbReference>
<dbReference type="InterPro" id="IPR052414">
    <property type="entry name" value="U3_snoRNA-assoc_WDR"/>
</dbReference>
<evidence type="ECO:0000259" key="5">
    <source>
        <dbReference type="Pfam" id="PF04003"/>
    </source>
</evidence>
<evidence type="ECO:0000313" key="7">
    <source>
        <dbReference type="Proteomes" id="UP000509510"/>
    </source>
</evidence>
<evidence type="ECO:0000256" key="1">
    <source>
        <dbReference type="ARBA" id="ARBA00004123"/>
    </source>
</evidence>
<dbReference type="Gene3D" id="2.130.10.10">
    <property type="entry name" value="YVTN repeat-like/Quinoprotein amine dehydrogenase"/>
    <property type="match status" value="1"/>
</dbReference>
<reference evidence="7" key="1">
    <citation type="submission" date="2020-06" db="EMBL/GenBank/DDBJ databases">
        <title>A chromosome-scale genome assembly of Talaromyces rugulosus W13939.</title>
        <authorList>
            <person name="Wang B."/>
            <person name="Guo L."/>
            <person name="Ye K."/>
            <person name="Wang L."/>
        </authorList>
    </citation>
    <scope>NUCLEOTIDE SEQUENCE [LARGE SCALE GENOMIC DNA]</scope>
    <source>
        <strain evidence="7">W13939</strain>
    </source>
</reference>
<name>A0A7H8QP70_TALRU</name>
<dbReference type="GO" id="GO:0000462">
    <property type="term" value="P:maturation of SSU-rRNA from tricistronic rRNA transcript (SSU-rRNA, 5.8S rRNA, LSU-rRNA)"/>
    <property type="evidence" value="ECO:0007669"/>
    <property type="project" value="TreeGrafter"/>
</dbReference>
<dbReference type="SUPFAM" id="SSF50978">
    <property type="entry name" value="WD40 repeat-like"/>
    <property type="match status" value="1"/>
</dbReference>
<dbReference type="RefSeq" id="XP_035341837.1">
    <property type="nucleotide sequence ID" value="XM_035485944.1"/>
</dbReference>
<dbReference type="InterPro" id="IPR007148">
    <property type="entry name" value="SSU_processome_Utp12"/>
</dbReference>
<dbReference type="PANTHER" id="PTHR44267">
    <property type="entry name" value="WD REPEAT-CONTAINING PROTEIN 43"/>
    <property type="match status" value="1"/>
</dbReference>
<feature type="compositionally biased region" description="Acidic residues" evidence="4">
    <location>
        <begin position="737"/>
        <end position="793"/>
    </location>
</feature>
<organism evidence="6 7">
    <name type="scientific">Talaromyces rugulosus</name>
    <name type="common">Penicillium rugulosum</name>
    <dbReference type="NCBI Taxonomy" id="121627"/>
    <lineage>
        <taxon>Eukaryota</taxon>
        <taxon>Fungi</taxon>
        <taxon>Dikarya</taxon>
        <taxon>Ascomycota</taxon>
        <taxon>Pezizomycotina</taxon>
        <taxon>Eurotiomycetes</taxon>
        <taxon>Eurotiomycetidae</taxon>
        <taxon>Eurotiales</taxon>
        <taxon>Trichocomaceae</taxon>
        <taxon>Talaromyces</taxon>
        <taxon>Talaromyces sect. Islandici</taxon>
    </lineage>
</organism>
<dbReference type="GeneID" id="55990263"/>
<feature type="region of interest" description="Disordered" evidence="4">
    <location>
        <begin position="439"/>
        <end position="515"/>
    </location>
</feature>
<dbReference type="PANTHER" id="PTHR44267:SF1">
    <property type="entry name" value="WD REPEAT-CONTAINING PROTEIN 43"/>
    <property type="match status" value="1"/>
</dbReference>
<protein>
    <recommendedName>
        <fullName evidence="5">Small-subunit processome Utp12 domain-containing protein</fullName>
    </recommendedName>
</protein>
<feature type="compositionally biased region" description="Low complexity" evidence="4">
    <location>
        <begin position="10"/>
        <end position="22"/>
    </location>
</feature>
<dbReference type="Pfam" id="PF04003">
    <property type="entry name" value="Utp12"/>
    <property type="match status" value="1"/>
</dbReference>
<sequence length="835" mass="89804">MAKKSSRQPASKTSSAAAPAASAATAAGSRSSILRAAFSPSEYQLALFASVIQGLDSQHLRIHDIHTGVLQCEHAVTPRESITSLDWGYFPNQRDSNTPKKKRKRNSNVHENGDAVVAFGTSSSEIRMYSPEEDKILGTLTGAHDGGIRDFKFTTGKSAAQGWSIGGDNKLVQWDLRTGQSIKTIHIPTSSTPSALSRPALSTPSVICASQTPFILDVENPEAQPLTFPAMANPIHTLFSSSTNFSKDDTFLAADSARYVTVFDPETKGIAHSLIAENDVLAVSLYSSSDEEDAQSKQVLAVLVNDGTVELFNRPFLQLGNSKTTSLKARAKQMTRKADAVVKIVNPESRKGVSVVQTNFQGSELFIAWAEGGVNVVFERVNWQSKDTEELALSGVTEISGRKSGSVLHSTTVKEARNASKSHVNENNAAVDSGAFADDVEMNGTNDDDIDAISISDEGDSSEDEAKKPQQRQTNNTLTNGAGSKDDVEMQDADSGVEEDDEDVGGEPSFGELAQRNSAIDVEAELEEDNTGAGALVPGTSSKKVYQIPSGVSLSTVLSQALKTNDVEMLESCFHTSDLNIVRATIQRLDSTLAGTLLQKVSERMASRPGRYGHLLVWVQWTCIAHGGAIAGNADILKRMTSLYKVMDQRSRSLPSLLLLKGKLDMLDAQVNMRQSMSDTRKHEADDEEILENVTHYAGVNDDSSEAGQRRKRKAISHLEEADAEDIDELQNGFGSDLDDDEDDEGSEEDADEDAGLIDIEAEEYAGSSDAEESLEGHEDDDDEEEGDDDSDAGSDMVDFIADSEEDVSDEGAVPAPPQKKAKLGGGKSRKGGRS</sequence>
<dbReference type="Proteomes" id="UP000509510">
    <property type="component" value="Chromosome II"/>
</dbReference>
<feature type="region of interest" description="Disordered" evidence="4">
    <location>
        <begin position="1"/>
        <end position="22"/>
    </location>
</feature>